<dbReference type="RefSeq" id="WP_087647204.1">
    <property type="nucleotide sequence ID" value="NZ_FCON02000070.1"/>
</dbReference>
<evidence type="ECO:0000313" key="2">
    <source>
        <dbReference type="Proteomes" id="UP000054770"/>
    </source>
</evidence>
<sequence>MKTATFPSVRVEPELREAAESVLSDGESLSAFVEQSIRANIERRRLQGDFVARGLASRDLAKENGQYVSADEVVSTLEGRLAEAKSGRTLAR</sequence>
<gene>
    <name evidence="1" type="ORF">AWB68_05157</name>
</gene>
<keyword evidence="2" id="KW-1185">Reference proteome</keyword>
<dbReference type="OrthoDB" id="8400336at2"/>
<dbReference type="Proteomes" id="UP000054770">
    <property type="component" value="Unassembled WGS sequence"/>
</dbReference>
<dbReference type="NCBIfam" id="NF041551">
    <property type="entry name" value="YlcI_YnfO_N"/>
    <property type="match status" value="1"/>
</dbReference>
<dbReference type="EMBL" id="FCON02000070">
    <property type="protein sequence ID" value="SAL77240.1"/>
    <property type="molecule type" value="Genomic_DNA"/>
</dbReference>
<reference evidence="1" key="1">
    <citation type="submission" date="2016-01" db="EMBL/GenBank/DDBJ databases">
        <authorList>
            <person name="Peeters C."/>
        </authorList>
    </citation>
    <scope>NUCLEOTIDE SEQUENCE [LARGE SCALE GENOMIC DNA]</scope>
    <source>
        <strain evidence="1">LMG 22940</strain>
    </source>
</reference>
<protein>
    <submittedName>
        <fullName evidence="1">Prevent-host-death protein</fullName>
    </submittedName>
</protein>
<proteinExistence type="predicted"/>
<organism evidence="1 2">
    <name type="scientific">Caballeronia choica</name>
    <dbReference type="NCBI Taxonomy" id="326476"/>
    <lineage>
        <taxon>Bacteria</taxon>
        <taxon>Pseudomonadati</taxon>
        <taxon>Pseudomonadota</taxon>
        <taxon>Betaproteobacteria</taxon>
        <taxon>Burkholderiales</taxon>
        <taxon>Burkholderiaceae</taxon>
        <taxon>Caballeronia</taxon>
    </lineage>
</organism>
<evidence type="ECO:0000313" key="1">
    <source>
        <dbReference type="EMBL" id="SAL77240.1"/>
    </source>
</evidence>
<accession>A0A158K9L5</accession>
<comment type="caution">
    <text evidence="1">The sequence shown here is derived from an EMBL/GenBank/DDBJ whole genome shotgun (WGS) entry which is preliminary data.</text>
</comment>
<name>A0A158K9L5_9BURK</name>
<dbReference type="AlphaFoldDB" id="A0A158K9L5"/>